<gene>
    <name evidence="2" type="primary">CSON011192</name>
</gene>
<organism evidence="2">
    <name type="scientific">Culicoides sonorensis</name>
    <name type="common">Biting midge</name>
    <dbReference type="NCBI Taxonomy" id="179676"/>
    <lineage>
        <taxon>Eukaryota</taxon>
        <taxon>Metazoa</taxon>
        <taxon>Ecdysozoa</taxon>
        <taxon>Arthropoda</taxon>
        <taxon>Hexapoda</taxon>
        <taxon>Insecta</taxon>
        <taxon>Pterygota</taxon>
        <taxon>Neoptera</taxon>
        <taxon>Endopterygota</taxon>
        <taxon>Diptera</taxon>
        <taxon>Nematocera</taxon>
        <taxon>Chironomoidea</taxon>
        <taxon>Ceratopogonidae</taxon>
        <taxon>Ceratopogoninae</taxon>
        <taxon>Culicoides</taxon>
        <taxon>Monoculicoides</taxon>
    </lineage>
</organism>
<feature type="signal peptide" evidence="1">
    <location>
        <begin position="1"/>
        <end position="21"/>
    </location>
</feature>
<feature type="chain" id="PRO_5016457784" evidence="1">
    <location>
        <begin position="22"/>
        <end position="68"/>
    </location>
</feature>
<dbReference type="AlphaFoldDB" id="A0A336LQY5"/>
<keyword evidence="1" id="KW-0732">Signal</keyword>
<reference evidence="2" key="1">
    <citation type="submission" date="2018-07" db="EMBL/GenBank/DDBJ databases">
        <authorList>
            <person name="Quirk P.G."/>
            <person name="Krulwich T.A."/>
        </authorList>
    </citation>
    <scope>NUCLEOTIDE SEQUENCE</scope>
</reference>
<dbReference type="EMBL" id="UFQT01000047">
    <property type="protein sequence ID" value="SSX18949.1"/>
    <property type="molecule type" value="Genomic_DNA"/>
</dbReference>
<evidence type="ECO:0000256" key="1">
    <source>
        <dbReference type="SAM" id="SignalP"/>
    </source>
</evidence>
<accession>A0A336LQY5</accession>
<evidence type="ECO:0000313" key="2">
    <source>
        <dbReference type="EMBL" id="SSX18949.1"/>
    </source>
</evidence>
<proteinExistence type="predicted"/>
<dbReference type="VEuPathDB" id="VectorBase:CSON011192"/>
<sequence>MKIFLTAVFALAGLAIMLVHGQFVCPGNCAQESACLYQNLDNCTTFWQCDQANNAYLRICPTGLRLAT</sequence>
<name>A0A336LQY5_CULSO</name>
<protein>
    <submittedName>
        <fullName evidence="2">CSON011192 protein</fullName>
    </submittedName>
</protein>